<evidence type="ECO:0000313" key="4">
    <source>
        <dbReference type="EMBL" id="VAW59562.1"/>
    </source>
</evidence>
<accession>A0A3B0X7X1</accession>
<dbReference type="Pfam" id="PF13007">
    <property type="entry name" value="LZ_Tnp_IS66"/>
    <property type="match status" value="1"/>
</dbReference>
<proteinExistence type="predicted"/>
<gene>
    <name evidence="4" type="ORF">MNBD_GAMMA08-782</name>
</gene>
<evidence type="ECO:0000259" key="2">
    <source>
        <dbReference type="Pfam" id="PF03050"/>
    </source>
</evidence>
<dbReference type="Pfam" id="PF03050">
    <property type="entry name" value="DDE_Tnp_IS66"/>
    <property type="match status" value="1"/>
</dbReference>
<feature type="domain" description="Transposase IS66 central" evidence="2">
    <location>
        <begin position="88"/>
        <end position="203"/>
    </location>
</feature>
<evidence type="ECO:0000259" key="3">
    <source>
        <dbReference type="Pfam" id="PF13007"/>
    </source>
</evidence>
<dbReference type="InterPro" id="IPR052344">
    <property type="entry name" value="Transposase-related"/>
</dbReference>
<sequence>MAQKKQFGKSSEISQDQLGLFNELEEVADVDAEPDQEKETLCDTRKKPKRRPLPKDLPREIIVHDISTTIKPVMTADLNCIKWVKKKANNWILTITPLLMRVYQRMHTIQLQQRVINADEAALKVIHEDKNKCYMWVYCTGTDSPSTSNIGDENKPLNIVLYDYKNNRSGQCTKDYLRGFKGDLQVDGYVGYEKTDATLAGCMPVENLLKQKR</sequence>
<protein>
    <submittedName>
        <fullName evidence="4">Uncharacterized protein</fullName>
    </submittedName>
</protein>
<feature type="compositionally biased region" description="Basic and acidic residues" evidence="1">
    <location>
        <begin position="35"/>
        <end position="45"/>
    </location>
</feature>
<feature type="domain" description="Transposase TnpC homeodomain" evidence="3">
    <location>
        <begin position="2"/>
        <end position="62"/>
    </location>
</feature>
<feature type="region of interest" description="Disordered" evidence="1">
    <location>
        <begin position="29"/>
        <end position="53"/>
    </location>
</feature>
<dbReference type="EMBL" id="UOFH01000090">
    <property type="protein sequence ID" value="VAW59562.1"/>
    <property type="molecule type" value="Genomic_DNA"/>
</dbReference>
<reference evidence="4" key="1">
    <citation type="submission" date="2018-06" db="EMBL/GenBank/DDBJ databases">
        <authorList>
            <person name="Zhirakovskaya E."/>
        </authorList>
    </citation>
    <scope>NUCLEOTIDE SEQUENCE</scope>
</reference>
<dbReference type="PANTHER" id="PTHR33678">
    <property type="entry name" value="BLL1576 PROTEIN"/>
    <property type="match status" value="1"/>
</dbReference>
<organism evidence="4">
    <name type="scientific">hydrothermal vent metagenome</name>
    <dbReference type="NCBI Taxonomy" id="652676"/>
    <lineage>
        <taxon>unclassified sequences</taxon>
        <taxon>metagenomes</taxon>
        <taxon>ecological metagenomes</taxon>
    </lineage>
</organism>
<dbReference type="InterPro" id="IPR004291">
    <property type="entry name" value="Transposase_IS66_central"/>
</dbReference>
<dbReference type="AlphaFoldDB" id="A0A3B0X7X1"/>
<evidence type="ECO:0000256" key="1">
    <source>
        <dbReference type="SAM" id="MobiDB-lite"/>
    </source>
</evidence>
<dbReference type="InterPro" id="IPR024463">
    <property type="entry name" value="Transposase_TnpC_homeodom"/>
</dbReference>
<name>A0A3B0X7X1_9ZZZZ</name>